<keyword evidence="8" id="KW-1185">Reference proteome</keyword>
<organism evidence="7 8">
    <name type="scientific">Portunus trituberculatus</name>
    <name type="common">Swimming crab</name>
    <name type="synonym">Neptunus trituberculatus</name>
    <dbReference type="NCBI Taxonomy" id="210409"/>
    <lineage>
        <taxon>Eukaryota</taxon>
        <taxon>Metazoa</taxon>
        <taxon>Ecdysozoa</taxon>
        <taxon>Arthropoda</taxon>
        <taxon>Crustacea</taxon>
        <taxon>Multicrustacea</taxon>
        <taxon>Malacostraca</taxon>
        <taxon>Eumalacostraca</taxon>
        <taxon>Eucarida</taxon>
        <taxon>Decapoda</taxon>
        <taxon>Pleocyemata</taxon>
        <taxon>Brachyura</taxon>
        <taxon>Eubrachyura</taxon>
        <taxon>Portunoidea</taxon>
        <taxon>Portunidae</taxon>
        <taxon>Portuninae</taxon>
        <taxon>Portunus</taxon>
    </lineage>
</organism>
<keyword evidence="2" id="KW-0805">Transcription regulation</keyword>
<accession>A0A5B7GUR6</accession>
<dbReference type="PANTHER" id="PTHR15741">
    <property type="entry name" value="BASIC HELIX-LOOP-HELIX ZIP TRANSCRIPTION FACTOR"/>
    <property type="match status" value="1"/>
</dbReference>
<evidence type="ECO:0000313" key="7">
    <source>
        <dbReference type="EMBL" id="MPC60688.1"/>
    </source>
</evidence>
<dbReference type="EMBL" id="VSRR010017792">
    <property type="protein sequence ID" value="MPC60688.1"/>
    <property type="molecule type" value="Genomic_DNA"/>
</dbReference>
<keyword evidence="6" id="KW-0175">Coiled coil</keyword>
<evidence type="ECO:0000256" key="6">
    <source>
        <dbReference type="SAM" id="Coils"/>
    </source>
</evidence>
<evidence type="ECO:0000256" key="1">
    <source>
        <dbReference type="ARBA" id="ARBA00004123"/>
    </source>
</evidence>
<evidence type="ECO:0000256" key="5">
    <source>
        <dbReference type="ARBA" id="ARBA00023242"/>
    </source>
</evidence>
<evidence type="ECO:0000256" key="4">
    <source>
        <dbReference type="ARBA" id="ARBA00023163"/>
    </source>
</evidence>
<dbReference type="AlphaFoldDB" id="A0A5B7GUR6"/>
<comment type="subcellular location">
    <subcellularLocation>
        <location evidence="1">Nucleus</location>
    </subcellularLocation>
</comment>
<dbReference type="Proteomes" id="UP000324222">
    <property type="component" value="Unassembled WGS sequence"/>
</dbReference>
<evidence type="ECO:0000256" key="3">
    <source>
        <dbReference type="ARBA" id="ARBA00023125"/>
    </source>
</evidence>
<evidence type="ECO:0000313" key="8">
    <source>
        <dbReference type="Proteomes" id="UP000324222"/>
    </source>
</evidence>
<dbReference type="OrthoDB" id="6022628at2759"/>
<name>A0A5B7GUR6_PORTR</name>
<gene>
    <name evidence="7" type="primary">MLXIPL_0</name>
    <name evidence="7" type="ORF">E2C01_054744</name>
</gene>
<feature type="coiled-coil region" evidence="6">
    <location>
        <begin position="2"/>
        <end position="43"/>
    </location>
</feature>
<keyword evidence="4" id="KW-0804">Transcription</keyword>
<dbReference type="InterPro" id="IPR036638">
    <property type="entry name" value="HLH_DNA-bd_sf"/>
</dbReference>
<evidence type="ECO:0000256" key="2">
    <source>
        <dbReference type="ARBA" id="ARBA00023015"/>
    </source>
</evidence>
<keyword evidence="5" id="KW-0539">Nucleus</keyword>
<proteinExistence type="predicted"/>
<protein>
    <submittedName>
        <fullName evidence="7">Carbohydrate-responsive element-binding protein</fullName>
    </submittedName>
</protein>
<dbReference type="GO" id="GO:0046983">
    <property type="term" value="F:protein dimerization activity"/>
    <property type="evidence" value="ECO:0007669"/>
    <property type="project" value="InterPro"/>
</dbReference>
<reference evidence="7 8" key="1">
    <citation type="submission" date="2019-05" db="EMBL/GenBank/DDBJ databases">
        <title>Another draft genome of Portunus trituberculatus and its Hox gene families provides insights of decapod evolution.</title>
        <authorList>
            <person name="Jeong J.-H."/>
            <person name="Song I."/>
            <person name="Kim S."/>
            <person name="Choi T."/>
            <person name="Kim D."/>
            <person name="Ryu S."/>
            <person name="Kim W."/>
        </authorList>
    </citation>
    <scope>NUCLEOTIDE SEQUENCE [LARGE SCALE GENOMIC DNA]</scope>
    <source>
        <tissue evidence="7">Muscle</tissue>
    </source>
</reference>
<keyword evidence="3" id="KW-0238">DNA-binding</keyword>
<dbReference type="InterPro" id="IPR052207">
    <property type="entry name" value="Max-like/E-box_TFs"/>
</dbReference>
<dbReference type="GO" id="GO:0000981">
    <property type="term" value="F:DNA-binding transcription factor activity, RNA polymerase II-specific"/>
    <property type="evidence" value="ECO:0007669"/>
    <property type="project" value="TreeGrafter"/>
</dbReference>
<sequence length="163" mass="18700">MLQKGAEYIQQLKSERQQLTEEAEKLRSQIENLSFEISNAQAQLPATGAPMTHARYSKLKEMFSAYVKEQTLANWKFWIFSLITEPLLESYNNSVSTSSVDDLCRSSLAWLDQQCSLNTLRPLVSSSMRKLSTTTNVLANPEGLPEEVFRRVTKQEGERFYPR</sequence>
<comment type="caution">
    <text evidence="7">The sequence shown here is derived from an EMBL/GenBank/DDBJ whole genome shotgun (WGS) entry which is preliminary data.</text>
</comment>
<dbReference type="GO" id="GO:0000978">
    <property type="term" value="F:RNA polymerase II cis-regulatory region sequence-specific DNA binding"/>
    <property type="evidence" value="ECO:0007669"/>
    <property type="project" value="TreeGrafter"/>
</dbReference>
<dbReference type="Gene3D" id="4.10.280.10">
    <property type="entry name" value="Helix-loop-helix DNA-binding domain"/>
    <property type="match status" value="1"/>
</dbReference>
<dbReference type="PANTHER" id="PTHR15741:SF37">
    <property type="entry name" value="LD38259P"/>
    <property type="match status" value="1"/>
</dbReference>
<dbReference type="GO" id="GO:0005634">
    <property type="term" value="C:nucleus"/>
    <property type="evidence" value="ECO:0007669"/>
    <property type="project" value="UniProtKB-SubCell"/>
</dbReference>